<dbReference type="AlphaFoldDB" id="A0A1U9QRF6"/>
<reference evidence="3 4" key="1">
    <citation type="submission" date="2016-11" db="EMBL/GenBank/DDBJ databases">
        <title>Complete genome sequence of Streptomyces niveus SCSIO 3406.</title>
        <authorList>
            <person name="Zhu Q."/>
            <person name="Cheng W."/>
            <person name="Song Y."/>
            <person name="Li Q."/>
            <person name="Ju J."/>
        </authorList>
    </citation>
    <scope>NUCLEOTIDE SEQUENCE [LARGE SCALE GENOMIC DNA]</scope>
    <source>
        <strain evidence="3 4">SCSIO 3406</strain>
    </source>
</reference>
<evidence type="ECO:0000256" key="1">
    <source>
        <dbReference type="SAM" id="MobiDB-lite"/>
    </source>
</evidence>
<dbReference type="KEGG" id="snw:BBN63_11950"/>
<keyword evidence="4" id="KW-1185">Reference proteome</keyword>
<dbReference type="RefSeq" id="WP_078075397.1">
    <property type="nucleotide sequence ID" value="NZ_CP018047.1"/>
</dbReference>
<evidence type="ECO:0000313" key="4">
    <source>
        <dbReference type="Proteomes" id="UP000189677"/>
    </source>
</evidence>
<dbReference type="Proteomes" id="UP000189677">
    <property type="component" value="Chromosome"/>
</dbReference>
<dbReference type="OrthoDB" id="4331879at2"/>
<dbReference type="PROSITE" id="PS51257">
    <property type="entry name" value="PROKAR_LIPOPROTEIN"/>
    <property type="match status" value="1"/>
</dbReference>
<feature type="region of interest" description="Disordered" evidence="1">
    <location>
        <begin position="180"/>
        <end position="206"/>
    </location>
</feature>
<keyword evidence="2" id="KW-0732">Signal</keyword>
<feature type="chain" id="PRO_5038333769" description="Lipoprotein" evidence="2">
    <location>
        <begin position="27"/>
        <end position="206"/>
    </location>
</feature>
<feature type="compositionally biased region" description="Basic and acidic residues" evidence="1">
    <location>
        <begin position="182"/>
        <end position="193"/>
    </location>
</feature>
<protein>
    <recommendedName>
        <fullName evidence="5">Lipoprotein</fullName>
    </recommendedName>
</protein>
<evidence type="ECO:0008006" key="5">
    <source>
        <dbReference type="Google" id="ProtNLM"/>
    </source>
</evidence>
<dbReference type="EMBL" id="CP018047">
    <property type="protein sequence ID" value="AQU66854.1"/>
    <property type="molecule type" value="Genomic_DNA"/>
</dbReference>
<proteinExistence type="predicted"/>
<organism evidence="3 4">
    <name type="scientific">Streptomyces niveus</name>
    <name type="common">Streptomyces spheroides</name>
    <dbReference type="NCBI Taxonomy" id="193462"/>
    <lineage>
        <taxon>Bacteria</taxon>
        <taxon>Bacillati</taxon>
        <taxon>Actinomycetota</taxon>
        <taxon>Actinomycetes</taxon>
        <taxon>Kitasatosporales</taxon>
        <taxon>Streptomycetaceae</taxon>
        <taxon>Streptomyces</taxon>
    </lineage>
</organism>
<name>A0A1U9QRF6_STRNV</name>
<accession>A0A1U9QRF6</accession>
<feature type="signal peptide" evidence="2">
    <location>
        <begin position="1"/>
        <end position="26"/>
    </location>
</feature>
<evidence type="ECO:0000256" key="2">
    <source>
        <dbReference type="SAM" id="SignalP"/>
    </source>
</evidence>
<gene>
    <name evidence="3" type="ORF">BBN63_11950</name>
</gene>
<sequence length="206" mass="20866">MRRGTTAGRSLAVLAGALALAGLATGCGIRTTTVPVDAGAAPSRVPCEVSEGNLTTQAQPGVAVRVYLVCASELAPVERAASIPAEKALGDRVEVAQALLDELAEEPSSTERDAGFESYVRGPLTVTGARAGDPLGTLRLNRQPEDLPTAALAQIVCTLIEGAATDGSVVLGGPGAYGARGYRCDDDTKRDPESALPTTGPLPSAS</sequence>
<evidence type="ECO:0000313" key="3">
    <source>
        <dbReference type="EMBL" id="AQU66854.1"/>
    </source>
</evidence>